<evidence type="ECO:0000313" key="3">
    <source>
        <dbReference type="Proteomes" id="UP000268192"/>
    </source>
</evidence>
<dbReference type="AlphaFoldDB" id="A0A3S9AZN1"/>
<dbReference type="PIRSF" id="PIRSF029730">
    <property type="entry name" value="UCP029730"/>
    <property type="match status" value="1"/>
</dbReference>
<sequence length="265" mass="28637">MSTEKAVDVVNAEGSSPFVLVCDHASNRLPARYGTLGLTPEELKSHIAWDPGAQAVSLAMVEALDAPLVQSTVSRLIIDCNRDLDAPDLIWTLSERTRIAANENLDPQERQFRIDAYHRPFHEAIDAVIAKRLARGQETVLVCMHSFTPVYHGVPRPWPIGLIHGVDTRFTRAVADALAADDPTLNVGWNEPYAALNGVTLTLEKHGDAKGLAAVMVEIRNDEIADPAGVADWAGRLGRALHAAHASGAADRAEPAAQSARQREA</sequence>
<protein>
    <submittedName>
        <fullName evidence="2">N-formylglutamate amidohydrolase</fullName>
    </submittedName>
</protein>
<dbReference type="Gene3D" id="3.40.630.40">
    <property type="entry name" value="Zn-dependent exopeptidases"/>
    <property type="match status" value="1"/>
</dbReference>
<dbReference type="InterPro" id="IPR007709">
    <property type="entry name" value="N-FG_amidohydro"/>
</dbReference>
<organism evidence="2 3">
    <name type="scientific">Georhizobium profundi</name>
    <dbReference type="NCBI Taxonomy" id="2341112"/>
    <lineage>
        <taxon>Bacteria</taxon>
        <taxon>Pseudomonadati</taxon>
        <taxon>Pseudomonadota</taxon>
        <taxon>Alphaproteobacteria</taxon>
        <taxon>Hyphomicrobiales</taxon>
        <taxon>Rhizobiaceae</taxon>
        <taxon>Georhizobium</taxon>
    </lineage>
</organism>
<evidence type="ECO:0000313" key="2">
    <source>
        <dbReference type="EMBL" id="AZN70166.1"/>
    </source>
</evidence>
<name>A0A3S9AZN1_9HYPH</name>
<keyword evidence="2" id="KW-0378">Hydrolase</keyword>
<proteinExistence type="predicted"/>
<dbReference type="Proteomes" id="UP000268192">
    <property type="component" value="Chromosome"/>
</dbReference>
<dbReference type="GO" id="GO:0016787">
    <property type="term" value="F:hydrolase activity"/>
    <property type="evidence" value="ECO:0007669"/>
    <property type="project" value="UniProtKB-KW"/>
</dbReference>
<dbReference type="KEGG" id="abaw:D5400_01740"/>
<keyword evidence="3" id="KW-1185">Reference proteome</keyword>
<dbReference type="SUPFAM" id="SSF53187">
    <property type="entry name" value="Zn-dependent exopeptidases"/>
    <property type="match status" value="1"/>
</dbReference>
<evidence type="ECO:0000256" key="1">
    <source>
        <dbReference type="SAM" id="MobiDB-lite"/>
    </source>
</evidence>
<dbReference type="Pfam" id="PF05013">
    <property type="entry name" value="FGase"/>
    <property type="match status" value="1"/>
</dbReference>
<dbReference type="RefSeq" id="WP_126007073.1">
    <property type="nucleotide sequence ID" value="NZ_CP032509.1"/>
</dbReference>
<dbReference type="OrthoDB" id="9815326at2"/>
<feature type="region of interest" description="Disordered" evidence="1">
    <location>
        <begin position="246"/>
        <end position="265"/>
    </location>
</feature>
<gene>
    <name evidence="2" type="ORF">D5400_01740</name>
</gene>
<reference evidence="2 3" key="1">
    <citation type="submission" date="2018-09" db="EMBL/GenBank/DDBJ databases">
        <title>Marinorhizobium profundi gen. nov., sp. nov., isolated from a deep-sea sediment sample from the New Britain Trench and proposal of Marinorhizobiaceae fam. nov. in the order Rhizobiales of the class Alphaproteobacteria.</title>
        <authorList>
            <person name="Cao J."/>
        </authorList>
    </citation>
    <scope>NUCLEOTIDE SEQUENCE [LARGE SCALE GENOMIC DNA]</scope>
    <source>
        <strain evidence="2 3">WS11</strain>
    </source>
</reference>
<dbReference type="InterPro" id="IPR011227">
    <property type="entry name" value="UCP029730"/>
</dbReference>
<dbReference type="EMBL" id="CP032509">
    <property type="protein sequence ID" value="AZN70166.1"/>
    <property type="molecule type" value="Genomic_DNA"/>
</dbReference>
<accession>A0A3S9AZN1</accession>